<dbReference type="STRING" id="930090.W6ZZW8"/>
<sequence length="507" mass="57079">MSEPSFKRRRTHSPDSRASSPLRQPPRRPSFASPTKASLAETYPNLRPSTSTPRLSASPRRRARGDVSAKGRQARAAEDAQEASKEPDLPNTPSQRNFEGPNQPPRGILFSSPSKRPPRAKNGFKQSPLKPQAPAVQSDDDTRAVEDGPVEENVRKVAEQQPLDPEVERRKQEKARLQREVEKLESQVSRCMDEIEKEQRRDPEETLQSQERESLRTFITEISGADTEPEKPKVSSLLCSFLPFAAMPAPRPRSKQSDKPVPSHRPIDLADPLPYLEMFTSFKFSTRLSLPRSKSGASSRRSHQTHTIDITGPQKLLTAQLSLTLDALAPEITKLQLTRLSPWADHELGTFIHSRAQQRDLSNATWAINSYWTLAQKRAQYWHKLETSFPHLLIGRSGNDTENALQTQAQSKPCSSISRKELNRHLGRDTLVLQDSHVVLKLSWRIGFDWTGEAESDVAVETAFPRVWSETDTADSLKKVPETFDSLMRGRGVFEATRIIVALLFAQ</sequence>
<dbReference type="eggNOG" id="ENOG502S1V6">
    <property type="taxonomic scope" value="Eukaryota"/>
</dbReference>
<evidence type="ECO:0000313" key="3">
    <source>
        <dbReference type="Proteomes" id="UP000054032"/>
    </source>
</evidence>
<proteinExistence type="predicted"/>
<feature type="compositionally biased region" description="Basic and acidic residues" evidence="1">
    <location>
        <begin position="64"/>
        <end position="88"/>
    </location>
</feature>
<feature type="region of interest" description="Disordered" evidence="1">
    <location>
        <begin position="194"/>
        <end position="213"/>
    </location>
</feature>
<gene>
    <name evidence="2" type="ORF">COCMIDRAFT_85134</name>
</gene>
<feature type="compositionally biased region" description="Low complexity" evidence="1">
    <location>
        <begin position="47"/>
        <end position="58"/>
    </location>
</feature>
<dbReference type="Proteomes" id="UP000054032">
    <property type="component" value="Unassembled WGS sequence"/>
</dbReference>
<feature type="compositionally biased region" description="Basic and acidic residues" evidence="1">
    <location>
        <begin position="166"/>
        <end position="185"/>
    </location>
</feature>
<accession>W6ZZW8</accession>
<dbReference type="EMBL" id="KI963933">
    <property type="protein sequence ID" value="EUC49261.1"/>
    <property type="molecule type" value="Genomic_DNA"/>
</dbReference>
<protein>
    <submittedName>
        <fullName evidence="2">Uncharacterized protein</fullName>
    </submittedName>
</protein>
<keyword evidence="3" id="KW-1185">Reference proteome</keyword>
<dbReference type="GeneID" id="19126611"/>
<feature type="region of interest" description="Disordered" evidence="1">
    <location>
        <begin position="1"/>
        <end position="185"/>
    </location>
</feature>
<evidence type="ECO:0000313" key="2">
    <source>
        <dbReference type="EMBL" id="EUC49261.1"/>
    </source>
</evidence>
<evidence type="ECO:0000256" key="1">
    <source>
        <dbReference type="SAM" id="MobiDB-lite"/>
    </source>
</evidence>
<dbReference type="AlphaFoldDB" id="W6ZZW8"/>
<dbReference type="RefSeq" id="XP_007684230.1">
    <property type="nucleotide sequence ID" value="XM_007686040.1"/>
</dbReference>
<name>W6ZZW8_COCMI</name>
<dbReference type="KEGG" id="bor:COCMIDRAFT_85134"/>
<organism evidence="2 3">
    <name type="scientific">Bipolaris oryzae ATCC 44560</name>
    <dbReference type="NCBI Taxonomy" id="930090"/>
    <lineage>
        <taxon>Eukaryota</taxon>
        <taxon>Fungi</taxon>
        <taxon>Dikarya</taxon>
        <taxon>Ascomycota</taxon>
        <taxon>Pezizomycotina</taxon>
        <taxon>Dothideomycetes</taxon>
        <taxon>Pleosporomycetidae</taxon>
        <taxon>Pleosporales</taxon>
        <taxon>Pleosporineae</taxon>
        <taxon>Pleosporaceae</taxon>
        <taxon>Bipolaris</taxon>
    </lineage>
</organism>
<dbReference type="OrthoDB" id="4160836at2759"/>
<feature type="compositionally biased region" description="Basic and acidic residues" evidence="1">
    <location>
        <begin position="140"/>
        <end position="158"/>
    </location>
</feature>
<dbReference type="HOGENOM" id="CLU_016858_0_0_1"/>
<reference evidence="2 3" key="1">
    <citation type="journal article" date="2013" name="PLoS Genet.">
        <title>Comparative genome structure, secondary metabolite, and effector coding capacity across Cochliobolus pathogens.</title>
        <authorList>
            <person name="Condon B.J."/>
            <person name="Leng Y."/>
            <person name="Wu D."/>
            <person name="Bushley K.E."/>
            <person name="Ohm R.A."/>
            <person name="Otillar R."/>
            <person name="Martin J."/>
            <person name="Schackwitz W."/>
            <person name="Grimwood J."/>
            <person name="MohdZainudin N."/>
            <person name="Xue C."/>
            <person name="Wang R."/>
            <person name="Manning V.A."/>
            <person name="Dhillon B."/>
            <person name="Tu Z.J."/>
            <person name="Steffenson B.J."/>
            <person name="Salamov A."/>
            <person name="Sun H."/>
            <person name="Lowry S."/>
            <person name="LaButti K."/>
            <person name="Han J."/>
            <person name="Copeland A."/>
            <person name="Lindquist E."/>
            <person name="Barry K."/>
            <person name="Schmutz J."/>
            <person name="Baker S.E."/>
            <person name="Ciuffetti L.M."/>
            <person name="Grigoriev I.V."/>
            <person name="Zhong S."/>
            <person name="Turgeon B.G."/>
        </authorList>
    </citation>
    <scope>NUCLEOTIDE SEQUENCE [LARGE SCALE GENOMIC DNA]</scope>
    <source>
        <strain evidence="2 3">ATCC 44560</strain>
    </source>
</reference>